<reference evidence="1" key="1">
    <citation type="journal article" date="2015" name="Nature">
        <title>Complex archaea that bridge the gap between prokaryotes and eukaryotes.</title>
        <authorList>
            <person name="Spang A."/>
            <person name="Saw J.H."/>
            <person name="Jorgensen S.L."/>
            <person name="Zaremba-Niedzwiedzka K."/>
            <person name="Martijn J."/>
            <person name="Lind A.E."/>
            <person name="van Eijk R."/>
            <person name="Schleper C."/>
            <person name="Guy L."/>
            <person name="Ettema T.J."/>
        </authorList>
    </citation>
    <scope>NUCLEOTIDE SEQUENCE</scope>
</reference>
<accession>A0A0F9SGB8</accession>
<name>A0A0F9SGB8_9ZZZZ</name>
<proteinExistence type="predicted"/>
<dbReference type="AlphaFoldDB" id="A0A0F9SGB8"/>
<comment type="caution">
    <text evidence="1">The sequence shown here is derived from an EMBL/GenBank/DDBJ whole genome shotgun (WGS) entry which is preliminary data.</text>
</comment>
<gene>
    <name evidence="1" type="ORF">LCGC14_0854580</name>
</gene>
<evidence type="ECO:0000313" key="1">
    <source>
        <dbReference type="EMBL" id="KKN28403.1"/>
    </source>
</evidence>
<organism evidence="1">
    <name type="scientific">marine sediment metagenome</name>
    <dbReference type="NCBI Taxonomy" id="412755"/>
    <lineage>
        <taxon>unclassified sequences</taxon>
        <taxon>metagenomes</taxon>
        <taxon>ecological metagenomes</taxon>
    </lineage>
</organism>
<protein>
    <submittedName>
        <fullName evidence="1">Uncharacterized protein</fullName>
    </submittedName>
</protein>
<sequence length="590" mass="70413">MQNPLPAYISRPRRFFYPNQNRLIRGYWTISNAPFFPILRADELSQSNCAKKFNFMYLCGADITNIPEYRQYYNDQQGRPFFFGYMGSERAFKTIVIKILSGITHNQNYNQLAYINPRNNHQWIQTLRDEVELQFGGLNSQLLLEDLLTFFIRLYDNNGLQRFLDHPEKILFKARVFCNRVFLNPNNHNQIFTINTNIERHGQTHNVDMRWIGEFPLLDNVDIIDLESREIFELFYFREDFLQPKPSWTIGTLLEDTPQRHDYILYHNLSHKLWLDRLLLCNLDPSQQLNFEIDIAFQSVYRPFLPNFLTNQINNSDWLTYFSSFNLRLETIDQTFLITQDYSNDTVRALIYSHLAFNQRFWDNVFIENPCTNSPRDMYCNFYNHCGRKFNNQVVPVNFRREVFDWQCALKDHITMEDELQYTIGEFLPQTPSFFLNKNQLWVGQITSVNNNLVEFDLHQNVVNLIPPNRSYLFLQWTPFFYYPLSAYCRSTNRARHYSFEINIQSDEWRNWFNLSVGRNILILDFDEELKRNDLIKQRSLYYLSTYSPRLGRTRGQIQPPTPQEIRGARLTQRGTRASEATYGGGVTFI</sequence>
<dbReference type="EMBL" id="LAZR01002567">
    <property type="protein sequence ID" value="KKN28403.1"/>
    <property type="molecule type" value="Genomic_DNA"/>
</dbReference>